<feature type="signal peptide" evidence="1">
    <location>
        <begin position="1"/>
        <end position="16"/>
    </location>
</feature>
<dbReference type="EMBL" id="CM003104">
    <property type="protein sequence ID" value="KUI71739.1"/>
    <property type="molecule type" value="Genomic_DNA"/>
</dbReference>
<evidence type="ECO:0000256" key="1">
    <source>
        <dbReference type="SAM" id="SignalP"/>
    </source>
</evidence>
<name>A0A194W5J0_CYTMA</name>
<protein>
    <submittedName>
        <fullName evidence="2">Uncharacterized protein</fullName>
    </submittedName>
</protein>
<evidence type="ECO:0000313" key="2">
    <source>
        <dbReference type="EMBL" id="KUI71739.1"/>
    </source>
</evidence>
<sequence length="65" mass="7011">MAKRQLLPWNCALAFALQEVFLKRCSMATGSDALFAGLMILWHAAPDAKCLDAGKLAASLFMQGP</sequence>
<keyword evidence="1" id="KW-0732">Signal</keyword>
<feature type="chain" id="PRO_5008267149" evidence="1">
    <location>
        <begin position="17"/>
        <end position="65"/>
    </location>
</feature>
<accession>A0A194W5J0</accession>
<evidence type="ECO:0000313" key="3">
    <source>
        <dbReference type="Proteomes" id="UP000078559"/>
    </source>
</evidence>
<organism evidence="2 3">
    <name type="scientific">Cytospora mali</name>
    <name type="common">Apple Valsa canker fungus</name>
    <name type="synonym">Valsa mali</name>
    <dbReference type="NCBI Taxonomy" id="578113"/>
    <lineage>
        <taxon>Eukaryota</taxon>
        <taxon>Fungi</taxon>
        <taxon>Dikarya</taxon>
        <taxon>Ascomycota</taxon>
        <taxon>Pezizomycotina</taxon>
        <taxon>Sordariomycetes</taxon>
        <taxon>Sordariomycetidae</taxon>
        <taxon>Diaporthales</taxon>
        <taxon>Cytosporaceae</taxon>
        <taxon>Cytospora</taxon>
    </lineage>
</organism>
<dbReference type="AlphaFoldDB" id="A0A194W5J0"/>
<keyword evidence="3" id="KW-1185">Reference proteome</keyword>
<proteinExistence type="predicted"/>
<reference evidence="2" key="1">
    <citation type="submission" date="2014-12" db="EMBL/GenBank/DDBJ databases">
        <title>Genome Sequence of Valsa Canker Pathogens Uncovers a Specific Adaption of Colonization on Woody Bark.</title>
        <authorList>
            <person name="Yin Z."/>
            <person name="Liu H."/>
            <person name="Gao X."/>
            <person name="Li Z."/>
            <person name="Song N."/>
            <person name="Ke X."/>
            <person name="Dai Q."/>
            <person name="Wu Y."/>
            <person name="Sun Y."/>
            <person name="Xu J.-R."/>
            <person name="Kang Z.K."/>
            <person name="Wang L."/>
            <person name="Huang L."/>
        </authorList>
    </citation>
    <scope>NUCLEOTIDE SEQUENCE [LARGE SCALE GENOMIC DNA]</scope>
    <source>
        <strain evidence="2">03-8</strain>
    </source>
</reference>
<gene>
    <name evidence="2" type="ORF">VM1G_06694</name>
</gene>
<dbReference type="Proteomes" id="UP000078559">
    <property type="component" value="Chromosome 7"/>
</dbReference>